<reference evidence="3 4" key="1">
    <citation type="submission" date="2021-06" db="EMBL/GenBank/DDBJ databases">
        <title>Halomicroarcula sp. a new haloarchaeum isolated from saline soil.</title>
        <authorList>
            <person name="Duran-Viseras A."/>
            <person name="Sanchez-Porro C."/>
            <person name="Ventosa A."/>
        </authorList>
    </citation>
    <scope>NUCLEOTIDE SEQUENCE [LARGE SCALE GENOMIC DNA]</scope>
    <source>
        <strain evidence="3 4">F27</strain>
    </source>
</reference>
<gene>
    <name evidence="3" type="ORF">EGH23_12265</name>
</gene>
<dbReference type="EMBL" id="RKLT01000003">
    <property type="protein sequence ID" value="MBX0295653.1"/>
    <property type="molecule type" value="Genomic_DNA"/>
</dbReference>
<feature type="compositionally biased region" description="Basic and acidic residues" evidence="1">
    <location>
        <begin position="90"/>
        <end position="102"/>
    </location>
</feature>
<evidence type="ECO:0000256" key="1">
    <source>
        <dbReference type="SAM" id="MobiDB-lite"/>
    </source>
</evidence>
<evidence type="ECO:0000313" key="3">
    <source>
        <dbReference type="EMBL" id="MBX0295653.1"/>
    </source>
</evidence>
<proteinExistence type="predicted"/>
<name>A0AAW4PD72_9EURY</name>
<accession>A0AAW4PD72</accession>
<organism evidence="3 4">
    <name type="scientific">Haloarcula nitratireducens</name>
    <dbReference type="NCBI Taxonomy" id="2487749"/>
    <lineage>
        <taxon>Archaea</taxon>
        <taxon>Methanobacteriati</taxon>
        <taxon>Methanobacteriota</taxon>
        <taxon>Stenosarchaea group</taxon>
        <taxon>Halobacteria</taxon>
        <taxon>Halobacteriales</taxon>
        <taxon>Haloarculaceae</taxon>
        <taxon>Haloarcula</taxon>
    </lineage>
</organism>
<dbReference type="NCBIfam" id="TIGR04354">
    <property type="entry name" value="amphi-Trp"/>
    <property type="match status" value="1"/>
</dbReference>
<comment type="caution">
    <text evidence="3">The sequence shown here is derived from an EMBL/GenBank/DDBJ whole genome shotgun (WGS) entry which is preliminary data.</text>
</comment>
<protein>
    <submittedName>
        <fullName evidence="3">Amphi-Trp domain-containing protein</fullName>
    </submittedName>
</protein>
<feature type="region of interest" description="Disordered" evidence="1">
    <location>
        <begin position="76"/>
        <end position="115"/>
    </location>
</feature>
<evidence type="ECO:0000259" key="2">
    <source>
        <dbReference type="Pfam" id="PF20068"/>
    </source>
</evidence>
<dbReference type="InterPro" id="IPR027598">
    <property type="entry name" value="Amphi-Trp_dom"/>
</dbReference>
<dbReference type="AlphaFoldDB" id="A0AAW4PD72"/>
<sequence>MAETTAHSEERTRAETAEFLRALADELDGGSGRIRVPIGNKEVQLSPPETIDTEAMVTERSRRLRKDVEQLALTFQWNPAKDTAESDSAATERDSDADREPGSEPTIEGESETDR</sequence>
<feature type="domain" description="Amphi-Trp" evidence="2">
    <location>
        <begin position="7"/>
        <end position="86"/>
    </location>
</feature>
<keyword evidence="4" id="KW-1185">Reference proteome</keyword>
<dbReference type="RefSeq" id="WP_220580273.1">
    <property type="nucleotide sequence ID" value="NZ_RKLT01000003.1"/>
</dbReference>
<evidence type="ECO:0000313" key="4">
    <source>
        <dbReference type="Proteomes" id="UP001430455"/>
    </source>
</evidence>
<dbReference type="Proteomes" id="UP001430455">
    <property type="component" value="Unassembled WGS sequence"/>
</dbReference>
<dbReference type="Pfam" id="PF20068">
    <property type="entry name" value="Amphi-Trp"/>
    <property type="match status" value="1"/>
</dbReference>